<dbReference type="Proteomes" id="UP000722791">
    <property type="component" value="Unassembled WGS sequence"/>
</dbReference>
<protein>
    <submittedName>
        <fullName evidence="1">Uncharacterized protein</fullName>
    </submittedName>
</protein>
<comment type="caution">
    <text evidence="1">The sequence shown here is derived from an EMBL/GenBank/DDBJ whole genome shotgun (WGS) entry which is preliminary data.</text>
</comment>
<name>A0A8J4LY87_9CHLO</name>
<dbReference type="AlphaFoldDB" id="A0A8J4LY87"/>
<feature type="non-terminal residue" evidence="1">
    <location>
        <position position="356"/>
    </location>
</feature>
<dbReference type="PANTHER" id="PTHR45728:SF3">
    <property type="entry name" value="ACETYL-COA CARBOXYLASE"/>
    <property type="match status" value="1"/>
</dbReference>
<dbReference type="InterPro" id="IPR049076">
    <property type="entry name" value="ACCA"/>
</dbReference>
<dbReference type="GO" id="GO:0006633">
    <property type="term" value="P:fatty acid biosynthetic process"/>
    <property type="evidence" value="ECO:0007669"/>
    <property type="project" value="TreeGrafter"/>
</dbReference>
<sequence>MQSAPEGVQMAAWLYDDPATANTPAPTQRLAALLLLDRLASLSPGLTALSAVLDKLRDDAGGAAGVGTLHIAIATTGGSGSNGGAPRHRRTPSQPTPVYLNVDGAAAGNNTALDALLPPAEQGVELSRATAAAVATAVTSSTAALRHQGFSSVSFLAPGSTACPLRLGWRWIPAAAAAAAAATPMAAVPADGTFQPDTFMSAVEPITATLLELSSLSAAASGGGGGGGGGGGAAAGAGGGSGLMYRPSRNRQWHLYTAVERRDARSAPLRRLFVRGLVRSLGHPALLAASYSGNGDAVASAAMQELEETLTNCLDELQRYAPAASAAAAAASRAATADTAAAARPDWTHLFLSVLP</sequence>
<reference evidence="1" key="1">
    <citation type="journal article" date="2021" name="Proc. Natl. Acad. Sci. U.S.A.">
        <title>Three genomes in the algal genus Volvox reveal the fate of a haploid sex-determining region after a transition to homothallism.</title>
        <authorList>
            <person name="Yamamoto K."/>
            <person name="Hamaji T."/>
            <person name="Kawai-Toyooka H."/>
            <person name="Matsuzaki R."/>
            <person name="Takahashi F."/>
            <person name="Nishimura Y."/>
            <person name="Kawachi M."/>
            <person name="Noguchi H."/>
            <person name="Minakuchi Y."/>
            <person name="Umen J.G."/>
            <person name="Toyoda A."/>
            <person name="Nozaki H."/>
        </authorList>
    </citation>
    <scope>NUCLEOTIDE SEQUENCE</scope>
    <source>
        <strain evidence="1">NIES-3785</strain>
    </source>
</reference>
<evidence type="ECO:0000313" key="1">
    <source>
        <dbReference type="EMBL" id="GIM14328.1"/>
    </source>
</evidence>
<organism evidence="1 2">
    <name type="scientific">Volvox reticuliferus</name>
    <dbReference type="NCBI Taxonomy" id="1737510"/>
    <lineage>
        <taxon>Eukaryota</taxon>
        <taxon>Viridiplantae</taxon>
        <taxon>Chlorophyta</taxon>
        <taxon>core chlorophytes</taxon>
        <taxon>Chlorophyceae</taxon>
        <taxon>CS clade</taxon>
        <taxon>Chlamydomonadales</taxon>
        <taxon>Volvocaceae</taxon>
        <taxon>Volvox</taxon>
    </lineage>
</organism>
<proteinExistence type="predicted"/>
<dbReference type="EMBL" id="BNCQ01000055">
    <property type="protein sequence ID" value="GIM14328.1"/>
    <property type="molecule type" value="Genomic_DNA"/>
</dbReference>
<dbReference type="PANTHER" id="PTHR45728">
    <property type="entry name" value="ACETYL-COA CARBOXYLASE, ISOFORM A"/>
    <property type="match status" value="1"/>
</dbReference>
<evidence type="ECO:0000313" key="2">
    <source>
        <dbReference type="Proteomes" id="UP000722791"/>
    </source>
</evidence>
<dbReference type="GO" id="GO:0003989">
    <property type="term" value="F:acetyl-CoA carboxylase activity"/>
    <property type="evidence" value="ECO:0007669"/>
    <property type="project" value="InterPro"/>
</dbReference>
<accession>A0A8J4LY87</accession>
<gene>
    <name evidence="1" type="ORF">Vretimale_17213</name>
</gene>